<evidence type="ECO:0000256" key="1">
    <source>
        <dbReference type="SAM" id="MobiDB-lite"/>
    </source>
</evidence>
<evidence type="ECO:0000259" key="2">
    <source>
        <dbReference type="Pfam" id="PF25934"/>
    </source>
</evidence>
<proteinExistence type="predicted"/>
<accession>A0A256J8T5</accession>
<evidence type="ECO:0000313" key="3">
    <source>
        <dbReference type="EMBL" id="OYR65200.1"/>
    </source>
</evidence>
<sequence length="77" mass="8901">MSLRDTGRRLRLRRTGRVPADARVRHYDELDDDEQEIVRELADEPQTAPETGRNPIFPEGMPQYQSLLRHSNAISTV</sequence>
<feature type="region of interest" description="Disordered" evidence="1">
    <location>
        <begin position="42"/>
        <end position="61"/>
    </location>
</feature>
<gene>
    <name evidence="3" type="ORF">DJ79_15970</name>
</gene>
<dbReference type="AlphaFoldDB" id="A0A256J8T5"/>
<evidence type="ECO:0000313" key="4">
    <source>
        <dbReference type="Proteomes" id="UP000215607"/>
    </source>
</evidence>
<feature type="domain" description="DUF7979" evidence="2">
    <location>
        <begin position="9"/>
        <end position="52"/>
    </location>
</feature>
<organism evidence="3 4">
    <name type="scientific">Halorubrum ezzemoulense</name>
    <name type="common">Halorubrum chaoviator</name>
    <dbReference type="NCBI Taxonomy" id="337243"/>
    <lineage>
        <taxon>Archaea</taxon>
        <taxon>Methanobacteriati</taxon>
        <taxon>Methanobacteriota</taxon>
        <taxon>Stenosarchaea group</taxon>
        <taxon>Halobacteria</taxon>
        <taxon>Halobacteriales</taxon>
        <taxon>Haloferacaceae</taxon>
        <taxon>Halorubrum</taxon>
    </lineage>
</organism>
<protein>
    <recommendedName>
        <fullName evidence="2">DUF7979 domain-containing protein</fullName>
    </recommendedName>
</protein>
<dbReference type="RefSeq" id="WP_094593493.1">
    <property type="nucleotide sequence ID" value="NZ_NHPA01000080.1"/>
</dbReference>
<name>A0A256J8T5_HALEZ</name>
<dbReference type="EMBL" id="NHPA01000080">
    <property type="protein sequence ID" value="OYR65200.1"/>
    <property type="molecule type" value="Genomic_DNA"/>
</dbReference>
<comment type="caution">
    <text evidence="3">The sequence shown here is derived from an EMBL/GenBank/DDBJ whole genome shotgun (WGS) entry which is preliminary data.</text>
</comment>
<dbReference type="Pfam" id="PF25934">
    <property type="entry name" value="DUF7979"/>
    <property type="match status" value="1"/>
</dbReference>
<dbReference type="Proteomes" id="UP000215607">
    <property type="component" value="Unassembled WGS sequence"/>
</dbReference>
<reference evidence="3 4" key="1">
    <citation type="journal article" date="2014" name="Front. Microbiol.">
        <title>Population and genomic analysis of the genus Halorubrum.</title>
        <authorList>
            <person name="Fullmer M.S."/>
            <person name="Soucy S.M."/>
            <person name="Swithers K.S."/>
            <person name="Makkay A.M."/>
            <person name="Wheeler R."/>
            <person name="Ventosa A."/>
            <person name="Gogarten J.P."/>
            <person name="Papke R.T."/>
        </authorList>
    </citation>
    <scope>NUCLEOTIDE SEQUENCE [LARGE SCALE GENOMIC DNA]</scope>
    <source>
        <strain evidence="3 4">Ga2p</strain>
    </source>
</reference>
<dbReference type="InterPro" id="IPR058285">
    <property type="entry name" value="DUF7979"/>
</dbReference>